<keyword evidence="2" id="KW-1185">Reference proteome</keyword>
<reference evidence="1 2" key="1">
    <citation type="submission" date="2018-08" db="EMBL/GenBank/DDBJ databases">
        <title>Genomic investigation of the strawberry pathogen Phytophthora fragariae indicates pathogenicity is determined by transcriptional variation in three key races.</title>
        <authorList>
            <person name="Adams T.M."/>
            <person name="Armitage A.D."/>
            <person name="Sobczyk M.K."/>
            <person name="Bates H.J."/>
            <person name="Dunwell J.M."/>
            <person name="Nellist C.F."/>
            <person name="Harrison R.J."/>
        </authorList>
    </citation>
    <scope>NUCLEOTIDE SEQUENCE [LARGE SCALE GENOMIC DNA]</scope>
    <source>
        <strain evidence="1 2">NOV-27</strain>
    </source>
</reference>
<organism evidence="1 2">
    <name type="scientific">Phytophthora fragariae</name>
    <dbReference type="NCBI Taxonomy" id="53985"/>
    <lineage>
        <taxon>Eukaryota</taxon>
        <taxon>Sar</taxon>
        <taxon>Stramenopiles</taxon>
        <taxon>Oomycota</taxon>
        <taxon>Peronosporomycetes</taxon>
        <taxon>Peronosporales</taxon>
        <taxon>Peronosporaceae</taxon>
        <taxon>Phytophthora</taxon>
    </lineage>
</organism>
<protein>
    <submittedName>
        <fullName evidence="1">Uncharacterized protein</fullName>
    </submittedName>
</protein>
<dbReference type="EMBL" id="QXGB01000021">
    <property type="protein sequence ID" value="KAE9236714.1"/>
    <property type="molecule type" value="Genomic_DNA"/>
</dbReference>
<proteinExistence type="predicted"/>
<dbReference type="Proteomes" id="UP000433483">
    <property type="component" value="Unassembled WGS sequence"/>
</dbReference>
<dbReference type="AlphaFoldDB" id="A0A6A3ZL48"/>
<evidence type="ECO:0000313" key="2">
    <source>
        <dbReference type="Proteomes" id="UP000433483"/>
    </source>
</evidence>
<name>A0A6A3ZL48_9STRA</name>
<comment type="caution">
    <text evidence="1">The sequence shown here is derived from an EMBL/GenBank/DDBJ whole genome shotgun (WGS) entry which is preliminary data.</text>
</comment>
<sequence>MVLLFIERVVIGIHTMNAEAPKKRLEATGRACCGGVGVSGAVVRRQGAASGGASVVGANMRLQGAATVGDDGVSGADTRLQVAASGGEGGGRRGCRPLRRVVASTQPGPKGGYDVQRLVVTSA</sequence>
<gene>
    <name evidence="1" type="ORF">PF005_g958</name>
</gene>
<accession>A0A6A3ZL48</accession>
<evidence type="ECO:0000313" key="1">
    <source>
        <dbReference type="EMBL" id="KAE9236714.1"/>
    </source>
</evidence>